<dbReference type="EMBL" id="AMFJ01034208">
    <property type="protein sequence ID" value="EKD29930.1"/>
    <property type="molecule type" value="Genomic_DNA"/>
</dbReference>
<accession>K1XHV6</accession>
<evidence type="ECO:0000313" key="1">
    <source>
        <dbReference type="EMBL" id="EKD29930.1"/>
    </source>
</evidence>
<gene>
    <name evidence="1" type="ORF">ACD_78C00208G0003</name>
</gene>
<proteinExistence type="predicted"/>
<comment type="caution">
    <text evidence="1">The sequence shown here is derived from an EMBL/GenBank/DDBJ whole genome shotgun (WGS) entry which is preliminary data.</text>
</comment>
<dbReference type="AlphaFoldDB" id="K1XHV6"/>
<sequence>MKTGIFPIFWNIGKLQDESFFYYFPCGILGRFPPSREWQLILFFLHSIKVCFYHLRGDICWKRCIRRSILFIIDRRRWGAGDKHILRQILYHVSHHWEDKFGRFCLYRIDNVLSNVRIGREAQVIVPIDDESQQSKFYDELKYSPPPFGSEHPVHTVNLFGIGEVFFREKHIQWVRDNGAIIGIFRGKAKRFFI</sequence>
<name>K1XHV6_9BACT</name>
<protein>
    <submittedName>
        <fullName evidence="1">Uncharacterized protein</fullName>
    </submittedName>
</protein>
<organism evidence="1">
    <name type="scientific">uncultured bacterium</name>
    <name type="common">gcode 4</name>
    <dbReference type="NCBI Taxonomy" id="1234023"/>
    <lineage>
        <taxon>Bacteria</taxon>
        <taxon>environmental samples</taxon>
    </lineage>
</organism>
<reference evidence="1" key="1">
    <citation type="journal article" date="2012" name="Science">
        <title>Fermentation, hydrogen, and sulfur metabolism in multiple uncultivated bacterial phyla.</title>
        <authorList>
            <person name="Wrighton K.C."/>
            <person name="Thomas B.C."/>
            <person name="Sharon I."/>
            <person name="Miller C.S."/>
            <person name="Castelle C.J."/>
            <person name="VerBerkmoes N.C."/>
            <person name="Wilkins M.J."/>
            <person name="Hettich R.L."/>
            <person name="Lipton M.S."/>
            <person name="Williams K.H."/>
            <person name="Long P.E."/>
            <person name="Banfield J.F."/>
        </authorList>
    </citation>
    <scope>NUCLEOTIDE SEQUENCE [LARGE SCALE GENOMIC DNA]</scope>
</reference>